<dbReference type="EMBL" id="JAPMLE010000001">
    <property type="protein sequence ID" value="MDR8525720.1"/>
    <property type="molecule type" value="Genomic_DNA"/>
</dbReference>
<keyword evidence="6 11" id="KW-0812">Transmembrane</keyword>
<dbReference type="Gene3D" id="6.10.340.10">
    <property type="match status" value="1"/>
</dbReference>
<dbReference type="Gene3D" id="1.10.287.130">
    <property type="match status" value="1"/>
</dbReference>
<keyword evidence="9" id="KW-0902">Two-component regulatory system</keyword>
<sequence length="418" mass="46828">MTVIIGTLLLGMYRQLINEQEYQLDLHLDAEMTRYQQMALTLDRRSFATQVKSADPKVALIVWRNSLDLVGSLSMIPKDMPMLPERREFPVFTGGPEKLHILTGGMVMTRYGPMLIATRVDQLGTLIDKFTNAAITALMLTVVLTLALGYLFSKAILRRLVQYNRLSKRIEQGQYSTRLPVSWRQDEFDMLAKQFNGVLDALEQNLAAVRGVTDNIAHDLRTPLSHLRIGLEQLPSKPKEELAESCAIITEELDHCLATFDAMLSLTRIEEGQQTLELQDVSLVSISQDLFEMAEAMAEFNGQSLTLTTGEEFQVSGDKYLLFQALFNLVDNAIKYSGEGAEIRISQNRNVISIQDNGPGIPESSREKVFERLVRLDPSRHHKGTGLGLSMVKAILSRHNAKIALSSAYPGLRVTITF</sequence>
<dbReference type="SUPFAM" id="SSF55874">
    <property type="entry name" value="ATPase domain of HSP90 chaperone/DNA topoisomerase II/histidine kinase"/>
    <property type="match status" value="1"/>
</dbReference>
<dbReference type="Pfam" id="PF02518">
    <property type="entry name" value="HATPase_c"/>
    <property type="match status" value="1"/>
</dbReference>
<evidence type="ECO:0000259" key="12">
    <source>
        <dbReference type="PROSITE" id="PS50109"/>
    </source>
</evidence>
<evidence type="ECO:0000313" key="14">
    <source>
        <dbReference type="EMBL" id="MDR8525720.1"/>
    </source>
</evidence>
<evidence type="ECO:0000256" key="4">
    <source>
        <dbReference type="ARBA" id="ARBA00022553"/>
    </source>
</evidence>
<dbReference type="Proteomes" id="UP001271263">
    <property type="component" value="Unassembled WGS sequence"/>
</dbReference>
<dbReference type="Proteomes" id="UP001259340">
    <property type="component" value="Unassembled WGS sequence"/>
</dbReference>
<evidence type="ECO:0000256" key="6">
    <source>
        <dbReference type="ARBA" id="ARBA00022692"/>
    </source>
</evidence>
<dbReference type="InterPro" id="IPR003660">
    <property type="entry name" value="HAMP_dom"/>
</dbReference>
<keyword evidence="14" id="KW-0547">Nucleotide-binding</keyword>
<keyword evidence="4" id="KW-0597">Phosphoprotein</keyword>
<accession>A0AAW8NTA1</accession>
<name>A0AAW8NTA1_9GAMM</name>
<dbReference type="InterPro" id="IPR005467">
    <property type="entry name" value="His_kinase_dom"/>
</dbReference>
<dbReference type="InterPro" id="IPR004358">
    <property type="entry name" value="Sig_transdc_His_kin-like_C"/>
</dbReference>
<dbReference type="SMART" id="SM00387">
    <property type="entry name" value="HATPase_c"/>
    <property type="match status" value="1"/>
</dbReference>
<dbReference type="Gene3D" id="3.30.565.10">
    <property type="entry name" value="Histidine kinase-like ATPase, C-terminal domain"/>
    <property type="match status" value="1"/>
</dbReference>
<dbReference type="GO" id="GO:0005524">
    <property type="term" value="F:ATP binding"/>
    <property type="evidence" value="ECO:0007669"/>
    <property type="project" value="UniProtKB-KW"/>
</dbReference>
<evidence type="ECO:0000313" key="16">
    <source>
        <dbReference type="Proteomes" id="UP001259340"/>
    </source>
</evidence>
<evidence type="ECO:0000256" key="3">
    <source>
        <dbReference type="ARBA" id="ARBA00012438"/>
    </source>
</evidence>
<comment type="catalytic activity">
    <reaction evidence="1">
        <text>ATP + protein L-histidine = ADP + protein N-phospho-L-histidine.</text>
        <dbReference type="EC" id="2.7.13.3"/>
    </reaction>
</comment>
<keyword evidence="17" id="KW-1185">Reference proteome</keyword>
<evidence type="ECO:0000256" key="10">
    <source>
        <dbReference type="ARBA" id="ARBA00023136"/>
    </source>
</evidence>
<evidence type="ECO:0000256" key="9">
    <source>
        <dbReference type="ARBA" id="ARBA00023012"/>
    </source>
</evidence>
<dbReference type="AlphaFoldDB" id="A0AAW8NTA1"/>
<dbReference type="PRINTS" id="PR00344">
    <property type="entry name" value="BCTRLSENSOR"/>
</dbReference>
<feature type="domain" description="HAMP" evidence="13">
    <location>
        <begin position="154"/>
        <end position="207"/>
    </location>
</feature>
<dbReference type="EC" id="2.7.13.3" evidence="3"/>
<dbReference type="InterPro" id="IPR050428">
    <property type="entry name" value="TCS_sensor_his_kinase"/>
</dbReference>
<dbReference type="SUPFAM" id="SSF47384">
    <property type="entry name" value="Homodimeric domain of signal transducing histidine kinase"/>
    <property type="match status" value="1"/>
</dbReference>
<dbReference type="Pfam" id="PF00672">
    <property type="entry name" value="HAMP"/>
    <property type="match status" value="1"/>
</dbReference>
<keyword evidence="8 11" id="KW-1133">Transmembrane helix</keyword>
<dbReference type="InterPro" id="IPR036890">
    <property type="entry name" value="HATPase_C_sf"/>
</dbReference>
<dbReference type="Pfam" id="PF00512">
    <property type="entry name" value="HisKA"/>
    <property type="match status" value="1"/>
</dbReference>
<evidence type="ECO:0000259" key="13">
    <source>
        <dbReference type="PROSITE" id="PS50885"/>
    </source>
</evidence>
<evidence type="ECO:0000256" key="1">
    <source>
        <dbReference type="ARBA" id="ARBA00000085"/>
    </source>
</evidence>
<evidence type="ECO:0000256" key="7">
    <source>
        <dbReference type="ARBA" id="ARBA00022777"/>
    </source>
</evidence>
<keyword evidence="7" id="KW-0418">Kinase</keyword>
<dbReference type="InterPro" id="IPR036097">
    <property type="entry name" value="HisK_dim/P_sf"/>
</dbReference>
<evidence type="ECO:0000256" key="8">
    <source>
        <dbReference type="ARBA" id="ARBA00022989"/>
    </source>
</evidence>
<dbReference type="PROSITE" id="PS50885">
    <property type="entry name" value="HAMP"/>
    <property type="match status" value="1"/>
</dbReference>
<dbReference type="PROSITE" id="PS50109">
    <property type="entry name" value="HIS_KIN"/>
    <property type="match status" value="1"/>
</dbReference>
<keyword evidence="5" id="KW-0808">Transferase</keyword>
<evidence type="ECO:0000256" key="11">
    <source>
        <dbReference type="SAM" id="Phobius"/>
    </source>
</evidence>
<proteinExistence type="predicted"/>
<comment type="caution">
    <text evidence="14">The sequence shown here is derived from an EMBL/GenBank/DDBJ whole genome shotgun (WGS) entry which is preliminary data.</text>
</comment>
<organism evidence="14 16">
    <name type="scientific">Shewanella fidelis</name>
    <dbReference type="NCBI Taxonomy" id="173509"/>
    <lineage>
        <taxon>Bacteria</taxon>
        <taxon>Pseudomonadati</taxon>
        <taxon>Pseudomonadota</taxon>
        <taxon>Gammaproteobacteria</taxon>
        <taxon>Alteromonadales</taxon>
        <taxon>Shewanellaceae</taxon>
        <taxon>Shewanella</taxon>
    </lineage>
</organism>
<reference evidence="14" key="2">
    <citation type="submission" date="2022-11" db="EMBL/GenBank/DDBJ databases">
        <title>Prophages regulate Shewanella fidelis motility and biofilm formation: implications for gut colonization dynamics in Ciona robusta.</title>
        <authorList>
            <person name="Natarajan O."/>
            <person name="Gibboney S.L."/>
            <person name="Young M.N."/>
            <person name="Lim S.J."/>
            <person name="Pluta N."/>
            <person name="Atkinson C.G.F."/>
            <person name="Leigh B.A."/>
            <person name="Liberti A."/>
            <person name="Kees E."/>
            <person name="Breitbart M."/>
            <person name="Gralnick J."/>
            <person name="Dishaw L.J."/>
        </authorList>
    </citation>
    <scope>NUCLEOTIDE SEQUENCE</scope>
    <source>
        <strain evidence="14">3313</strain>
    </source>
</reference>
<dbReference type="InterPro" id="IPR003661">
    <property type="entry name" value="HisK_dim/P_dom"/>
</dbReference>
<dbReference type="GO" id="GO:0000155">
    <property type="term" value="F:phosphorelay sensor kinase activity"/>
    <property type="evidence" value="ECO:0007669"/>
    <property type="project" value="InterPro"/>
</dbReference>
<dbReference type="InterPro" id="IPR003594">
    <property type="entry name" value="HATPase_dom"/>
</dbReference>
<gene>
    <name evidence="14" type="ORF">OS133_19055</name>
    <name evidence="15" type="ORF">OS134_14295</name>
</gene>
<evidence type="ECO:0000313" key="15">
    <source>
        <dbReference type="EMBL" id="MDW4825235.1"/>
    </source>
</evidence>
<evidence type="ECO:0000256" key="5">
    <source>
        <dbReference type="ARBA" id="ARBA00022679"/>
    </source>
</evidence>
<dbReference type="RefSeq" id="WP_028766737.1">
    <property type="nucleotide sequence ID" value="NZ_JAPMLA010000004.1"/>
</dbReference>
<evidence type="ECO:0000256" key="2">
    <source>
        <dbReference type="ARBA" id="ARBA00004370"/>
    </source>
</evidence>
<dbReference type="EMBL" id="JAPMLD010000006">
    <property type="protein sequence ID" value="MDW4825235.1"/>
    <property type="molecule type" value="Genomic_DNA"/>
</dbReference>
<dbReference type="PANTHER" id="PTHR45436:SF8">
    <property type="entry name" value="HISTIDINE KINASE"/>
    <property type="match status" value="1"/>
</dbReference>
<protein>
    <recommendedName>
        <fullName evidence="3">histidine kinase</fullName>
        <ecNumber evidence="3">2.7.13.3</ecNumber>
    </recommendedName>
</protein>
<dbReference type="GO" id="GO:0005886">
    <property type="term" value="C:plasma membrane"/>
    <property type="evidence" value="ECO:0007669"/>
    <property type="project" value="TreeGrafter"/>
</dbReference>
<feature type="transmembrane region" description="Helical" evidence="11">
    <location>
        <begin position="133"/>
        <end position="152"/>
    </location>
</feature>
<dbReference type="PANTHER" id="PTHR45436">
    <property type="entry name" value="SENSOR HISTIDINE KINASE YKOH"/>
    <property type="match status" value="1"/>
</dbReference>
<keyword evidence="10 11" id="KW-0472">Membrane</keyword>
<dbReference type="CDD" id="cd06225">
    <property type="entry name" value="HAMP"/>
    <property type="match status" value="1"/>
</dbReference>
<dbReference type="SUPFAM" id="SSF158472">
    <property type="entry name" value="HAMP domain-like"/>
    <property type="match status" value="1"/>
</dbReference>
<keyword evidence="14" id="KW-0067">ATP-binding</keyword>
<dbReference type="SMART" id="SM00388">
    <property type="entry name" value="HisKA"/>
    <property type="match status" value="1"/>
</dbReference>
<evidence type="ECO:0000313" key="17">
    <source>
        <dbReference type="Proteomes" id="UP001271263"/>
    </source>
</evidence>
<dbReference type="CDD" id="cd00082">
    <property type="entry name" value="HisKA"/>
    <property type="match status" value="1"/>
</dbReference>
<comment type="subcellular location">
    <subcellularLocation>
        <location evidence="2">Membrane</location>
    </subcellularLocation>
</comment>
<reference evidence="15 17" key="1">
    <citation type="journal article" date="2022" name="bioRxiv">
        <title>Prophages regulate Shewanella fidelis 3313 motility and biofilm formation: implications for gut colonization dynamics in Ciona robusta.</title>
        <authorList>
            <person name="Natarajan O."/>
            <person name="Gibboney S.L."/>
            <person name="Young M.N."/>
            <person name="Lim S.J."/>
            <person name="Pluta N."/>
            <person name="Atkinson C.G."/>
            <person name="Leigh B.A."/>
            <person name="Liberti A."/>
            <person name="Kees E.D."/>
            <person name="Breitbart M."/>
            <person name="Gralnick J.A."/>
            <person name="Dishaw L.J."/>
        </authorList>
    </citation>
    <scope>NUCLEOTIDE SEQUENCE [LARGE SCALE GENOMIC DNA]</scope>
    <source>
        <strain evidence="15 17">JG4066</strain>
    </source>
</reference>
<dbReference type="SMART" id="SM00304">
    <property type="entry name" value="HAMP"/>
    <property type="match status" value="1"/>
</dbReference>
<feature type="domain" description="Histidine kinase" evidence="12">
    <location>
        <begin position="215"/>
        <end position="418"/>
    </location>
</feature>